<dbReference type="OrthoDB" id="5909231at2759"/>
<comment type="caution">
    <text evidence="4">The sequence shown here is derived from an EMBL/GenBank/DDBJ whole genome shotgun (WGS) entry which is preliminary data.</text>
</comment>
<evidence type="ECO:0000256" key="2">
    <source>
        <dbReference type="SAM" id="Phobius"/>
    </source>
</evidence>
<dbReference type="SUPFAM" id="SSF81321">
    <property type="entry name" value="Family A G protein-coupled receptor-like"/>
    <property type="match status" value="1"/>
</dbReference>
<keyword evidence="2" id="KW-0472">Membrane</keyword>
<keyword evidence="2" id="KW-1133">Transmembrane helix</keyword>
<evidence type="ECO:0000313" key="4">
    <source>
        <dbReference type="EMBL" id="TKR88218.1"/>
    </source>
</evidence>
<organism evidence="4 5">
    <name type="scientific">Steinernema carpocapsae</name>
    <name type="common">Entomopathogenic nematode</name>
    <dbReference type="NCBI Taxonomy" id="34508"/>
    <lineage>
        <taxon>Eukaryota</taxon>
        <taxon>Metazoa</taxon>
        <taxon>Ecdysozoa</taxon>
        <taxon>Nematoda</taxon>
        <taxon>Chromadorea</taxon>
        <taxon>Rhabditida</taxon>
        <taxon>Tylenchina</taxon>
        <taxon>Panagrolaimomorpha</taxon>
        <taxon>Strongyloidoidea</taxon>
        <taxon>Steinernematidae</taxon>
        <taxon>Steinernema</taxon>
    </lineage>
</organism>
<feature type="transmembrane region" description="Helical" evidence="2">
    <location>
        <begin position="46"/>
        <end position="73"/>
    </location>
</feature>
<dbReference type="Pfam" id="PF10328">
    <property type="entry name" value="7TM_GPCR_Srx"/>
    <property type="match status" value="1"/>
</dbReference>
<evidence type="ECO:0000313" key="5">
    <source>
        <dbReference type="Proteomes" id="UP000298663"/>
    </source>
</evidence>
<evidence type="ECO:0000256" key="1">
    <source>
        <dbReference type="SAM" id="MobiDB-lite"/>
    </source>
</evidence>
<keyword evidence="2" id="KW-0812">Transmembrane</keyword>
<protein>
    <recommendedName>
        <fullName evidence="3">7TM GPCR serpentine receptor class x (Srx) domain-containing protein</fullName>
    </recommendedName>
</protein>
<dbReference type="InterPro" id="IPR019430">
    <property type="entry name" value="7TM_GPCR_serpentine_rcpt_Srx"/>
</dbReference>
<feature type="region of interest" description="Disordered" evidence="1">
    <location>
        <begin position="171"/>
        <end position="195"/>
    </location>
</feature>
<proteinExistence type="predicted"/>
<evidence type="ECO:0000259" key="3">
    <source>
        <dbReference type="Pfam" id="PF10328"/>
    </source>
</evidence>
<dbReference type="PANTHER" id="PTHR23017">
    <property type="entry name" value="SERPENTINE RECEPTOR, CLASS X"/>
    <property type="match status" value="1"/>
</dbReference>
<sequence>MHNWNMGLWCHDRLDAVYTTPYSASCQCTVQTAYFDFQFKLNLCGLILGLYADFMFTVAVIVLVAVLEICTFIKVKKYYKTKILGNDKDSKQSKYNVKFFYQSACQGLAVVFEISVYFCVAPGIHEKWTHLFCSSVLFIGVNVLDAIIVTSFNKDIRRRFYTWNKETFHSTSDATPGTNNTNKAASTRQQTIVNK</sequence>
<feature type="transmembrane region" description="Helical" evidence="2">
    <location>
        <begin position="129"/>
        <end position="149"/>
    </location>
</feature>
<feature type="domain" description="7TM GPCR serpentine receptor class x (Srx)" evidence="3">
    <location>
        <begin position="22"/>
        <end position="153"/>
    </location>
</feature>
<dbReference type="PANTHER" id="PTHR23017:SF3">
    <property type="entry name" value="G-PROTEIN COUPLED RECEPTORS FAMILY 1 PROFILE DOMAIN-CONTAINING PROTEIN"/>
    <property type="match status" value="1"/>
</dbReference>
<dbReference type="AlphaFoldDB" id="A0A4U5NXC8"/>
<feature type="transmembrane region" description="Helical" evidence="2">
    <location>
        <begin position="99"/>
        <end position="123"/>
    </location>
</feature>
<dbReference type="EMBL" id="AZBU02000003">
    <property type="protein sequence ID" value="TKR88218.1"/>
    <property type="molecule type" value="Genomic_DNA"/>
</dbReference>
<reference evidence="4 5" key="1">
    <citation type="journal article" date="2015" name="Genome Biol.">
        <title>Comparative genomics of Steinernema reveals deeply conserved gene regulatory networks.</title>
        <authorList>
            <person name="Dillman A.R."/>
            <person name="Macchietto M."/>
            <person name="Porter C.F."/>
            <person name="Rogers A."/>
            <person name="Williams B."/>
            <person name="Antoshechkin I."/>
            <person name="Lee M.M."/>
            <person name="Goodwin Z."/>
            <person name="Lu X."/>
            <person name="Lewis E.E."/>
            <person name="Goodrich-Blair H."/>
            <person name="Stock S.P."/>
            <person name="Adams B.J."/>
            <person name="Sternberg P.W."/>
            <person name="Mortazavi A."/>
        </authorList>
    </citation>
    <scope>NUCLEOTIDE SEQUENCE [LARGE SCALE GENOMIC DNA]</scope>
    <source>
        <strain evidence="4 5">ALL</strain>
    </source>
</reference>
<keyword evidence="5" id="KW-1185">Reference proteome</keyword>
<reference evidence="4 5" key="2">
    <citation type="journal article" date="2019" name="G3 (Bethesda)">
        <title>Hybrid Assembly of the Genome of the Entomopathogenic Nematode Steinernema carpocapsae Identifies the X-Chromosome.</title>
        <authorList>
            <person name="Serra L."/>
            <person name="Macchietto M."/>
            <person name="Macias-Munoz A."/>
            <person name="McGill C.J."/>
            <person name="Rodriguez I.M."/>
            <person name="Rodriguez B."/>
            <person name="Murad R."/>
            <person name="Mortazavi A."/>
        </authorList>
    </citation>
    <scope>NUCLEOTIDE SEQUENCE [LARGE SCALE GENOMIC DNA]</scope>
    <source>
        <strain evidence="4 5">ALL</strain>
    </source>
</reference>
<dbReference type="Proteomes" id="UP000298663">
    <property type="component" value="Unassembled WGS sequence"/>
</dbReference>
<accession>A0A4U5NXC8</accession>
<gene>
    <name evidence="4" type="ORF">L596_012498</name>
</gene>
<name>A0A4U5NXC8_STECR</name>